<dbReference type="EMBL" id="MTKT01001810">
    <property type="protein sequence ID" value="OWM83954.1"/>
    <property type="molecule type" value="Genomic_DNA"/>
</dbReference>
<protein>
    <recommendedName>
        <fullName evidence="3">Response regulatory domain-containing protein</fullName>
    </recommendedName>
</protein>
<evidence type="ECO:0000313" key="1">
    <source>
        <dbReference type="EMBL" id="OWM83954.1"/>
    </source>
</evidence>
<proteinExistence type="predicted"/>
<accession>A0A218XGA3</accession>
<evidence type="ECO:0008006" key="3">
    <source>
        <dbReference type="Google" id="ProtNLM"/>
    </source>
</evidence>
<gene>
    <name evidence="1" type="ORF">CDL15_Pgr004385</name>
</gene>
<organism evidence="1 2">
    <name type="scientific">Punica granatum</name>
    <name type="common">Pomegranate</name>
    <dbReference type="NCBI Taxonomy" id="22663"/>
    <lineage>
        <taxon>Eukaryota</taxon>
        <taxon>Viridiplantae</taxon>
        <taxon>Streptophyta</taxon>
        <taxon>Embryophyta</taxon>
        <taxon>Tracheophyta</taxon>
        <taxon>Spermatophyta</taxon>
        <taxon>Magnoliopsida</taxon>
        <taxon>eudicotyledons</taxon>
        <taxon>Gunneridae</taxon>
        <taxon>Pentapetalae</taxon>
        <taxon>rosids</taxon>
        <taxon>malvids</taxon>
        <taxon>Myrtales</taxon>
        <taxon>Lythraceae</taxon>
        <taxon>Punica</taxon>
    </lineage>
</organism>
<name>A0A218XGA3_PUNGR</name>
<dbReference type="AlphaFoldDB" id="A0A218XGA3"/>
<evidence type="ECO:0000313" key="2">
    <source>
        <dbReference type="Proteomes" id="UP000197138"/>
    </source>
</evidence>
<reference evidence="2" key="1">
    <citation type="journal article" date="2017" name="Plant J.">
        <title>The pomegranate (Punica granatum L.) genome and the genomics of punicalagin biosynthesis.</title>
        <authorList>
            <person name="Qin G."/>
            <person name="Xu C."/>
            <person name="Ming R."/>
            <person name="Tang H."/>
            <person name="Guyot R."/>
            <person name="Kramer E.M."/>
            <person name="Hu Y."/>
            <person name="Yi X."/>
            <person name="Qi Y."/>
            <person name="Xu X."/>
            <person name="Gao Z."/>
            <person name="Pan H."/>
            <person name="Jian J."/>
            <person name="Tian Y."/>
            <person name="Yue Z."/>
            <person name="Xu Y."/>
        </authorList>
    </citation>
    <scope>NUCLEOTIDE SEQUENCE [LARGE SCALE GENOMIC DNA]</scope>
    <source>
        <strain evidence="2">cv. Dabenzi</strain>
    </source>
</reference>
<comment type="caution">
    <text evidence="1">The sequence shown here is derived from an EMBL/GenBank/DDBJ whole genome shotgun (WGS) entry which is preliminary data.</text>
</comment>
<sequence>MEMLRACGHSVTQSDKTMSAAKHLMDEASYLVICTIHVIDGFAFLETSLPRFKVAFIMVVSTDDSANDVCWALQLRAEVVLRKQLQK</sequence>
<dbReference type="Proteomes" id="UP000197138">
    <property type="component" value="Unassembled WGS sequence"/>
</dbReference>